<dbReference type="InterPro" id="IPR001460">
    <property type="entry name" value="PCN-bd_Tpept"/>
</dbReference>
<comment type="caution">
    <text evidence="3">The sequence shown here is derived from an EMBL/GenBank/DDBJ whole genome shotgun (WGS) entry which is preliminary data.</text>
</comment>
<dbReference type="PANTHER" id="PTHR30627:SF24">
    <property type="entry name" value="PENICILLIN-BINDING PROTEIN 4B"/>
    <property type="match status" value="1"/>
</dbReference>
<dbReference type="AlphaFoldDB" id="A0A6N7VQN8"/>
<evidence type="ECO:0000313" key="3">
    <source>
        <dbReference type="EMBL" id="MSS84059.1"/>
    </source>
</evidence>
<evidence type="ECO:0000259" key="2">
    <source>
        <dbReference type="Pfam" id="PF21922"/>
    </source>
</evidence>
<accession>A0A6N7VQN8</accession>
<dbReference type="RefSeq" id="WP_154544081.1">
    <property type="nucleotide sequence ID" value="NZ_VULO01000005.1"/>
</dbReference>
<dbReference type="Pfam" id="PF00905">
    <property type="entry name" value="Transpeptidase"/>
    <property type="match status" value="1"/>
</dbReference>
<dbReference type="GO" id="GO:0005886">
    <property type="term" value="C:plasma membrane"/>
    <property type="evidence" value="ECO:0007669"/>
    <property type="project" value="TreeGrafter"/>
</dbReference>
<sequence length="486" mass="51283">MNAQVRKIFVIVLGMFLALGVASTLIQFVYAPDLGADGRNVRRLLQAAERDRGPIVVAGEPVAYSERLEDSRRYQRTYPQGPLYAGVTGYFSAMNLSATGIEAAEDEVLEGDSSELFWQRVKNLFAGKERQGGGVTLTLDQELQQVAADSLGERAGAVVAMEAKTGKILSLYSSPTFDPNPLASLDTAVAEEASQNLNADPSRPLVNRAIGGDLYAPGSVFKILTVTAMLESGVTPETVLPSPPSTILPGTETPMYNNEDAECGSGEVSLTEAFARSCNTTFAIASEKLPARAMQDVTARFGFGDGISIPLSVTPSSFPEEPSPAELAMSAIGQFDVKVTPLQMAMVTQAVANGGAMMQPYLVDTIRDADNRVRSQTEPSVLSNPLTADQASSINTMMRAVVDQPYGTGQSMAIDGVSVAAKTGTAETQTADGQVRANAWAVGFAPAEDPQIVVSVIVEGDDNDPIPHGGDVAGPIARTLMERGLN</sequence>
<dbReference type="Gene3D" id="3.90.1310.10">
    <property type="entry name" value="Penicillin-binding protein 2a (Domain 2)"/>
    <property type="match status" value="1"/>
</dbReference>
<reference evidence="3 4" key="1">
    <citation type="submission" date="2019-08" db="EMBL/GenBank/DDBJ databases">
        <title>In-depth cultivation of the pig gut microbiome towards novel bacterial diversity and tailored functional studies.</title>
        <authorList>
            <person name="Wylensek D."/>
            <person name="Hitch T.C.A."/>
            <person name="Clavel T."/>
        </authorList>
    </citation>
    <scope>NUCLEOTIDE SEQUENCE [LARGE SCALE GENOMIC DNA]</scope>
    <source>
        <strain evidence="3 4">WB03_NA08</strain>
    </source>
</reference>
<evidence type="ECO:0000313" key="4">
    <source>
        <dbReference type="Proteomes" id="UP000470875"/>
    </source>
</evidence>
<organism evidence="3 4">
    <name type="scientific">Scrofimicrobium canadense</name>
    <dbReference type="NCBI Taxonomy" id="2652290"/>
    <lineage>
        <taxon>Bacteria</taxon>
        <taxon>Bacillati</taxon>
        <taxon>Actinomycetota</taxon>
        <taxon>Actinomycetes</taxon>
        <taxon>Actinomycetales</taxon>
        <taxon>Actinomycetaceae</taxon>
        <taxon>Scrofimicrobium</taxon>
    </lineage>
</organism>
<dbReference type="EMBL" id="VULO01000005">
    <property type="protein sequence ID" value="MSS84059.1"/>
    <property type="molecule type" value="Genomic_DNA"/>
</dbReference>
<dbReference type="InterPro" id="IPR036138">
    <property type="entry name" value="PBP_dimer_sf"/>
</dbReference>
<dbReference type="GO" id="GO:0071555">
    <property type="term" value="P:cell wall organization"/>
    <property type="evidence" value="ECO:0007669"/>
    <property type="project" value="TreeGrafter"/>
</dbReference>
<dbReference type="SUPFAM" id="SSF56601">
    <property type="entry name" value="beta-lactamase/transpeptidase-like"/>
    <property type="match status" value="1"/>
</dbReference>
<keyword evidence="4" id="KW-1185">Reference proteome</keyword>
<evidence type="ECO:0000259" key="1">
    <source>
        <dbReference type="Pfam" id="PF00905"/>
    </source>
</evidence>
<feature type="domain" description="Penicillin-binding protein transpeptidase" evidence="1">
    <location>
        <begin position="156"/>
        <end position="482"/>
    </location>
</feature>
<dbReference type="GO" id="GO:0008658">
    <property type="term" value="F:penicillin binding"/>
    <property type="evidence" value="ECO:0007669"/>
    <property type="project" value="InterPro"/>
</dbReference>
<gene>
    <name evidence="3" type="ORF">FYJ24_04620</name>
</gene>
<dbReference type="InterPro" id="IPR054120">
    <property type="entry name" value="PBPA_dimer"/>
</dbReference>
<proteinExistence type="predicted"/>
<dbReference type="Pfam" id="PF21922">
    <property type="entry name" value="PBP_dimer_2"/>
    <property type="match status" value="1"/>
</dbReference>
<feature type="domain" description="Penicillin binding protein A dimerisation" evidence="2">
    <location>
        <begin position="52"/>
        <end position="135"/>
    </location>
</feature>
<name>A0A6N7VQN8_9ACTO</name>
<dbReference type="InterPro" id="IPR012338">
    <property type="entry name" value="Beta-lactam/transpept-like"/>
</dbReference>
<dbReference type="InterPro" id="IPR050515">
    <property type="entry name" value="Beta-lactam/transpept"/>
</dbReference>
<protein>
    <submittedName>
        <fullName evidence="3">Penicillin-binding protein 2</fullName>
    </submittedName>
</protein>
<dbReference type="Gene3D" id="3.40.710.10">
    <property type="entry name" value="DD-peptidase/beta-lactamase superfamily"/>
    <property type="match status" value="1"/>
</dbReference>
<dbReference type="Proteomes" id="UP000470875">
    <property type="component" value="Unassembled WGS sequence"/>
</dbReference>
<dbReference type="PANTHER" id="PTHR30627">
    <property type="entry name" value="PEPTIDOGLYCAN D,D-TRANSPEPTIDASE"/>
    <property type="match status" value="1"/>
</dbReference>
<dbReference type="SUPFAM" id="SSF56519">
    <property type="entry name" value="Penicillin binding protein dimerisation domain"/>
    <property type="match status" value="1"/>
</dbReference>
<dbReference type="GO" id="GO:0071972">
    <property type="term" value="F:peptidoglycan L,D-transpeptidase activity"/>
    <property type="evidence" value="ECO:0007669"/>
    <property type="project" value="TreeGrafter"/>
</dbReference>